<proteinExistence type="predicted"/>
<accession>A0A3P1BP91</accession>
<name>A0A3P1BP91_9BACT</name>
<comment type="caution">
    <text evidence="1">The sequence shown here is derived from an EMBL/GenBank/DDBJ whole genome shotgun (WGS) entry which is preliminary data.</text>
</comment>
<dbReference type="Proteomes" id="UP000271925">
    <property type="component" value="Unassembled WGS sequence"/>
</dbReference>
<dbReference type="OrthoDB" id="951728at2"/>
<evidence type="ECO:0000313" key="2">
    <source>
        <dbReference type="Proteomes" id="UP000271925"/>
    </source>
</evidence>
<reference evidence="1 2" key="1">
    <citation type="submission" date="2018-11" db="EMBL/GenBank/DDBJ databases">
        <authorList>
            <person name="Zhou Z."/>
            <person name="Wang G."/>
        </authorList>
    </citation>
    <scope>NUCLEOTIDE SEQUENCE [LARGE SCALE GENOMIC DNA]</scope>
    <source>
        <strain evidence="1 2">KCTC52004</strain>
    </source>
</reference>
<dbReference type="RefSeq" id="WP_124877018.1">
    <property type="nucleotide sequence ID" value="NZ_RQJO01000009.1"/>
</dbReference>
<dbReference type="AlphaFoldDB" id="A0A3P1BP91"/>
<evidence type="ECO:0000313" key="1">
    <source>
        <dbReference type="EMBL" id="RRB02855.1"/>
    </source>
</evidence>
<dbReference type="EMBL" id="RQJO01000009">
    <property type="protein sequence ID" value="RRB02855.1"/>
    <property type="molecule type" value="Genomic_DNA"/>
</dbReference>
<gene>
    <name evidence="1" type="ORF">EHT25_20675</name>
</gene>
<protein>
    <submittedName>
        <fullName evidence="1">Uncharacterized protein</fullName>
    </submittedName>
</protein>
<organism evidence="1 2">
    <name type="scientific">Larkinella rosea</name>
    <dbReference type="NCBI Taxonomy" id="2025312"/>
    <lineage>
        <taxon>Bacteria</taxon>
        <taxon>Pseudomonadati</taxon>
        <taxon>Bacteroidota</taxon>
        <taxon>Cytophagia</taxon>
        <taxon>Cytophagales</taxon>
        <taxon>Spirosomataceae</taxon>
        <taxon>Larkinella</taxon>
    </lineage>
</organism>
<sequence length="164" mass="18954">MIKLFFGLTAILYVGYRFVQNMRTRFGTSRFLIQLKRDSAVSESYAESLDMTVLRVSIIQPDLDKILADYLIEIANKRRIGDFLIDYVQRLPNGNYLFVTTTDYAESIRIGRRVNTSEVFNLNFVLIKELDKNQYVVKSDLHAELADKNLRSDFAKSLVNLIQG</sequence>
<keyword evidence="2" id="KW-1185">Reference proteome</keyword>